<dbReference type="RefSeq" id="WP_105529913.1">
    <property type="nucleotide sequence ID" value="NZ_PUGF01000001.1"/>
</dbReference>
<evidence type="ECO:0000313" key="3">
    <source>
        <dbReference type="Proteomes" id="UP000237839"/>
    </source>
</evidence>
<keyword evidence="3" id="KW-1185">Reference proteome</keyword>
<gene>
    <name evidence="2" type="ORF">S2091_0200</name>
</gene>
<accession>A0A2S9H4U1</accession>
<protein>
    <submittedName>
        <fullName evidence="2">Microcystin-dependent protein</fullName>
    </submittedName>
</protein>
<feature type="domain" description="Phage tail collar" evidence="1">
    <location>
        <begin position="6"/>
        <end position="61"/>
    </location>
</feature>
<reference evidence="2 3" key="1">
    <citation type="submission" date="2018-02" db="EMBL/GenBank/DDBJ databases">
        <title>Solimicrobium silvestre gen. nov., sp. nov., isolated from alpine forest soil.</title>
        <authorList>
            <person name="Margesin R."/>
            <person name="Albuquerque L."/>
            <person name="Zhang D.-C."/>
            <person name="Froufe H.J.C."/>
            <person name="Severino R."/>
            <person name="Roxo I."/>
            <person name="Egas C."/>
            <person name="Da Costa M.S."/>
        </authorList>
    </citation>
    <scope>NUCLEOTIDE SEQUENCE [LARGE SCALE GENOMIC DNA]</scope>
    <source>
        <strain evidence="2 3">S20-91</strain>
    </source>
</reference>
<dbReference type="Pfam" id="PF07484">
    <property type="entry name" value="Collar"/>
    <property type="match status" value="1"/>
</dbReference>
<dbReference type="OrthoDB" id="8613813at2"/>
<evidence type="ECO:0000313" key="2">
    <source>
        <dbReference type="EMBL" id="PRC95005.1"/>
    </source>
</evidence>
<dbReference type="InterPro" id="IPR037053">
    <property type="entry name" value="Phage_tail_collar_dom_sf"/>
</dbReference>
<dbReference type="AlphaFoldDB" id="A0A2S9H4U1"/>
<proteinExistence type="predicted"/>
<evidence type="ECO:0000259" key="1">
    <source>
        <dbReference type="Pfam" id="PF07484"/>
    </source>
</evidence>
<dbReference type="SUPFAM" id="SSF88874">
    <property type="entry name" value="Receptor-binding domain of short tail fibre protein gp12"/>
    <property type="match status" value="1"/>
</dbReference>
<dbReference type="EMBL" id="PUGF01000001">
    <property type="protein sequence ID" value="PRC95005.1"/>
    <property type="molecule type" value="Genomic_DNA"/>
</dbReference>
<organism evidence="2 3">
    <name type="scientific">Solimicrobium silvestre</name>
    <dbReference type="NCBI Taxonomy" id="2099400"/>
    <lineage>
        <taxon>Bacteria</taxon>
        <taxon>Pseudomonadati</taxon>
        <taxon>Pseudomonadota</taxon>
        <taxon>Betaproteobacteria</taxon>
        <taxon>Burkholderiales</taxon>
        <taxon>Oxalobacteraceae</taxon>
        <taxon>Solimicrobium</taxon>
    </lineage>
</organism>
<sequence>MEPFIGEIKICAFQFAPRGWAFCDGSMLAINQNQALYSLLGAQFGSSTSSSFALPDLRGRVAVHQSPSYPMGAMAGEETVTLTNDTIPTHSHQFVVSTTPANQLNVGIDQENILATSNLYSPTNPAIQGPGKNLYTAASNLTPLQASICSNTGSGAAHENMQPSLVINYIIALSGIYPTRD</sequence>
<dbReference type="InterPro" id="IPR011083">
    <property type="entry name" value="Phage_tail_collar_dom"/>
</dbReference>
<dbReference type="Proteomes" id="UP000237839">
    <property type="component" value="Unassembled WGS sequence"/>
</dbReference>
<comment type="caution">
    <text evidence="2">The sequence shown here is derived from an EMBL/GenBank/DDBJ whole genome shotgun (WGS) entry which is preliminary data.</text>
</comment>
<name>A0A2S9H4U1_9BURK</name>
<dbReference type="Gene3D" id="3.90.1340.10">
    <property type="entry name" value="Phage tail collar domain"/>
    <property type="match status" value="1"/>
</dbReference>